<dbReference type="EMBL" id="LNQE01001837">
    <property type="protein sequence ID" value="KUG04855.1"/>
    <property type="molecule type" value="Genomic_DNA"/>
</dbReference>
<evidence type="ECO:0000256" key="3">
    <source>
        <dbReference type="ARBA" id="ARBA00022827"/>
    </source>
</evidence>
<keyword evidence="4" id="KW-0560">Oxidoreductase</keyword>
<gene>
    <name evidence="6" type="ORF">ASZ90_017735</name>
</gene>
<protein>
    <submittedName>
        <fullName evidence="6">Flavocytochrome c flavin subunit</fullName>
    </submittedName>
</protein>
<dbReference type="SUPFAM" id="SSF51905">
    <property type="entry name" value="FAD/NAD(P)-binding domain"/>
    <property type="match status" value="1"/>
</dbReference>
<proteinExistence type="predicted"/>
<evidence type="ECO:0000259" key="5">
    <source>
        <dbReference type="Pfam" id="PF00890"/>
    </source>
</evidence>
<dbReference type="PANTHER" id="PTHR43400:SF7">
    <property type="entry name" value="FAD-DEPENDENT OXIDOREDUCTASE 2 FAD BINDING DOMAIN-CONTAINING PROTEIN"/>
    <property type="match status" value="1"/>
</dbReference>
<dbReference type="InterPro" id="IPR010960">
    <property type="entry name" value="Flavocytochrome_c"/>
</dbReference>
<dbReference type="InterPro" id="IPR027477">
    <property type="entry name" value="Succ_DH/fumarate_Rdtase_cat_sf"/>
</dbReference>
<dbReference type="GO" id="GO:0016491">
    <property type="term" value="F:oxidoreductase activity"/>
    <property type="evidence" value="ECO:0007669"/>
    <property type="project" value="UniProtKB-KW"/>
</dbReference>
<comment type="cofactor">
    <cofactor evidence="1">
        <name>FAD</name>
        <dbReference type="ChEBI" id="CHEBI:57692"/>
    </cofactor>
</comment>
<dbReference type="GO" id="GO:0010181">
    <property type="term" value="F:FMN binding"/>
    <property type="evidence" value="ECO:0007669"/>
    <property type="project" value="InterPro"/>
</dbReference>
<evidence type="ECO:0000256" key="4">
    <source>
        <dbReference type="ARBA" id="ARBA00023002"/>
    </source>
</evidence>
<dbReference type="InterPro" id="IPR003953">
    <property type="entry name" value="FAD-dep_OxRdtase_2_FAD-bd"/>
</dbReference>
<evidence type="ECO:0000256" key="1">
    <source>
        <dbReference type="ARBA" id="ARBA00001974"/>
    </source>
</evidence>
<accession>A0A0W8E887</accession>
<dbReference type="Gene3D" id="3.90.700.10">
    <property type="entry name" value="Succinate dehydrogenase/fumarate reductase flavoprotein, catalytic domain"/>
    <property type="match status" value="1"/>
</dbReference>
<comment type="caution">
    <text evidence="6">The sequence shown here is derived from an EMBL/GenBank/DDBJ whole genome shotgun (WGS) entry which is preliminary data.</text>
</comment>
<dbReference type="InterPro" id="IPR050315">
    <property type="entry name" value="FAD-oxidoreductase_2"/>
</dbReference>
<sequence>MKENTVVFEDKIDNWDEATDVVVIGTGFAGLSAAIEAHEAGASVVILEKMKAYGGNSIISDGGIAAPGTNLQKKYGINDSADMMFNDMLIAGLGLNYPELVRVLVNNAKDTFEWSIDYLGVEYLDRVDVFGGHSVPRCYTAKNITGATIIKKQIEKLKELDIKIRFKSCLKNLICSSDGRVCGVKIRNDFDYKNPEKGKDIYIKAKKGVILASGGFGSDVAFRMAQDPRLTEDIDTTNKPFASAEVIKQTINVGAAPVQLSHIQLGPWASPDEKGYGVGPQFSEYIAFQYGVIVDPVTGSRFVNELSDRKTLSDKLLSIGHPCIGIADAKAVKESGWNIDSSIKKKVVRKFHTLEEIAAFYEIPHKNLEEALEKFNESFEDGVDKRFGKPLIRNAAPISNPPYYAMRLWPKVHFTMGGIRINTDAQVIDLEGNVIEGLYAAGEVTGGVHGASRLGSCSIIDCLVFGRIAGKRAANRYDLS</sequence>
<evidence type="ECO:0000313" key="6">
    <source>
        <dbReference type="EMBL" id="KUG04855.1"/>
    </source>
</evidence>
<dbReference type="Gene3D" id="3.50.50.60">
    <property type="entry name" value="FAD/NAD(P)-binding domain"/>
    <property type="match status" value="1"/>
</dbReference>
<name>A0A0W8E887_9ZZZZ</name>
<dbReference type="NCBIfam" id="TIGR01813">
    <property type="entry name" value="flavo_cyto_c"/>
    <property type="match status" value="1"/>
</dbReference>
<dbReference type="AlphaFoldDB" id="A0A0W8E887"/>
<keyword evidence="3" id="KW-0274">FAD</keyword>
<feature type="domain" description="FAD-dependent oxidoreductase 2 FAD-binding" evidence="5">
    <location>
        <begin position="20"/>
        <end position="459"/>
    </location>
</feature>
<evidence type="ECO:0000256" key="2">
    <source>
        <dbReference type="ARBA" id="ARBA00022630"/>
    </source>
</evidence>
<dbReference type="Pfam" id="PF00890">
    <property type="entry name" value="FAD_binding_2"/>
    <property type="match status" value="1"/>
</dbReference>
<reference evidence="6" key="1">
    <citation type="journal article" date="2015" name="Proc. Natl. Acad. Sci. U.S.A.">
        <title>Networks of energetic and metabolic interactions define dynamics in microbial communities.</title>
        <authorList>
            <person name="Embree M."/>
            <person name="Liu J.K."/>
            <person name="Al-Bassam M.M."/>
            <person name="Zengler K."/>
        </authorList>
    </citation>
    <scope>NUCLEOTIDE SEQUENCE</scope>
</reference>
<dbReference type="PANTHER" id="PTHR43400">
    <property type="entry name" value="FUMARATE REDUCTASE"/>
    <property type="match status" value="1"/>
</dbReference>
<dbReference type="InterPro" id="IPR036188">
    <property type="entry name" value="FAD/NAD-bd_sf"/>
</dbReference>
<dbReference type="SUPFAM" id="SSF56425">
    <property type="entry name" value="Succinate dehydrogenase/fumarate reductase flavoprotein, catalytic domain"/>
    <property type="match status" value="1"/>
</dbReference>
<keyword evidence="2" id="KW-0285">Flavoprotein</keyword>
<organism evidence="6">
    <name type="scientific">hydrocarbon metagenome</name>
    <dbReference type="NCBI Taxonomy" id="938273"/>
    <lineage>
        <taxon>unclassified sequences</taxon>
        <taxon>metagenomes</taxon>
        <taxon>ecological metagenomes</taxon>
    </lineage>
</organism>